<sequence length="1094" mass="118104">MDPDMDHDSDEFLLVEKDLAVSNRHLRTAPPPQSPPAHPLPPPPPPQQTFTVPKSLPLGAGSQELTRRLSDCRRSVPAFRPPAAGPPHLALLSHSLPTNPSAVQASVESIRRELELRLTEIGLAVSVDHPTGSPASGDRLSSSPVELHPREGPYPFPVRSFPDSTATLTTTDDSDEDGGGGIRATSVLSTETIPLPESQLPRLCAMPTSSTAPSADPLAPSLRLLFVGDVPETAGQTALIVAKFRQMWGLATTATRYHIGGPSLTTNSPGTVAPPALDLREAVYALNSNNNGNGDNNNNNNNDDAGETGPFFLSPVWGGRGTGGASHEAPLALDSGPYVGVLNLVGSLDPPENAPSHYQSTFRTPKAQSLLELCHRQTMLYHRMGYTRLPEGPDAGTFSGSEGYPKVTLRRAVSSPAATRGGGPLRPILNLVVYFLSEDRIDRDILEIQTLAAYLPVLPLLQPAALRANGSPLRSATTSRDSLCHEFATAFLFNSLGQALVHLEQEHHQSGEVRGDESGSVLALSRSQSQYHSLSPLPGSTTDLLELDPPQLYRTLLTNVDRLVRQGLPGVYTGSVPATPSIAKTLSAHGLVSPFDEDSGSDSASSSSPSRLLTWVSTAIRLSVFLFAALWLIATVVPGDDVGLASHLNELGLSPLESRLDHLGCQLGPDDTLVCHYNLLLRNDRGQSRLFGTKPSMVPVGQRCAALLNGTVQSHLGLTGQSAKIDTESKVHTSPAVPMRLSRRWTELVDQPWNPLPQSPAVVTASQSQAAFGCQLTLEAVVPASAGVITPDCFPVMSVWFSGNPIPVQGSPWAFTPSLIHTYRVAAHRDSGAGGGASIPLPRATDAGVETDSAGADRESSATQAEKVEMEEEVHSREADDAEEAHVRAAQFFGRIYSHLVAHEADRLFNPTETLSTSPAPLAKETLIDEPSEERPHTASLSVGPLGLGLRPAAETPWESARQTVTEWTQQVHMLAYYWYNYTRSVLGHYSAPGTPIGQLVDYADQARAQIRQTLGPVLLPMAEEFDRTYRGVRDYMVQVADRRYRTFHTKSRRLIAHAKMVRYRVAIHSLLTKQWIRSQWERMAKFLDTRATV</sequence>
<evidence type="ECO:0000313" key="2">
    <source>
        <dbReference type="EMBL" id="RKP39713.1"/>
    </source>
</evidence>
<reference evidence="3" key="1">
    <citation type="journal article" date="2018" name="Nat. Microbiol.">
        <title>Leveraging single-cell genomics to expand the fungal tree of life.</title>
        <authorList>
            <person name="Ahrendt S.R."/>
            <person name="Quandt C.A."/>
            <person name="Ciobanu D."/>
            <person name="Clum A."/>
            <person name="Salamov A."/>
            <person name="Andreopoulos B."/>
            <person name="Cheng J.F."/>
            <person name="Woyke T."/>
            <person name="Pelin A."/>
            <person name="Henrissat B."/>
            <person name="Reynolds N.K."/>
            <person name="Benny G.L."/>
            <person name="Smith M.E."/>
            <person name="James T.Y."/>
            <person name="Grigoriev I.V."/>
        </authorList>
    </citation>
    <scope>NUCLEOTIDE SEQUENCE [LARGE SCALE GENOMIC DNA]</scope>
    <source>
        <strain evidence="3">RSA 468</strain>
    </source>
</reference>
<name>A0A4Q0A0X3_9FUNG</name>
<evidence type="ECO:0000256" key="1">
    <source>
        <dbReference type="SAM" id="MobiDB-lite"/>
    </source>
</evidence>
<keyword evidence="3" id="KW-1185">Reference proteome</keyword>
<evidence type="ECO:0000313" key="3">
    <source>
        <dbReference type="Proteomes" id="UP000268162"/>
    </source>
</evidence>
<dbReference type="AlphaFoldDB" id="A0A4Q0A0X3"/>
<feature type="region of interest" description="Disordered" evidence="1">
    <location>
        <begin position="128"/>
        <end position="147"/>
    </location>
</feature>
<gene>
    <name evidence="2" type="ORF">BJ085DRAFT_34258</name>
</gene>
<protein>
    <submittedName>
        <fullName evidence="2">Uncharacterized protein</fullName>
    </submittedName>
</protein>
<organism evidence="2 3">
    <name type="scientific">Dimargaris cristalligena</name>
    <dbReference type="NCBI Taxonomy" id="215637"/>
    <lineage>
        <taxon>Eukaryota</taxon>
        <taxon>Fungi</taxon>
        <taxon>Fungi incertae sedis</taxon>
        <taxon>Zoopagomycota</taxon>
        <taxon>Kickxellomycotina</taxon>
        <taxon>Dimargaritomycetes</taxon>
        <taxon>Dimargaritales</taxon>
        <taxon>Dimargaritaceae</taxon>
        <taxon>Dimargaris</taxon>
    </lineage>
</organism>
<feature type="compositionally biased region" description="Low complexity" evidence="1">
    <location>
        <begin position="289"/>
        <end position="303"/>
    </location>
</feature>
<dbReference type="Proteomes" id="UP000268162">
    <property type="component" value="Unassembled WGS sequence"/>
</dbReference>
<feature type="region of interest" description="Disordered" evidence="1">
    <location>
        <begin position="153"/>
        <end position="182"/>
    </location>
</feature>
<dbReference type="EMBL" id="ML002249">
    <property type="protein sequence ID" value="RKP39713.1"/>
    <property type="molecule type" value="Genomic_DNA"/>
</dbReference>
<feature type="region of interest" description="Disordered" evidence="1">
    <location>
        <begin position="833"/>
        <end position="881"/>
    </location>
</feature>
<accession>A0A4Q0A0X3</accession>
<feature type="compositionally biased region" description="Pro residues" evidence="1">
    <location>
        <begin position="29"/>
        <end position="47"/>
    </location>
</feature>
<proteinExistence type="predicted"/>
<feature type="region of interest" description="Disordered" evidence="1">
    <location>
        <begin position="21"/>
        <end position="59"/>
    </location>
</feature>
<feature type="region of interest" description="Disordered" evidence="1">
    <location>
        <begin position="286"/>
        <end position="307"/>
    </location>
</feature>